<comment type="caution">
    <text evidence="1">The sequence shown here is derived from an EMBL/GenBank/DDBJ whole genome shotgun (WGS) entry which is preliminary data.</text>
</comment>
<gene>
    <name evidence="1" type="ORF">KP509_31G010900</name>
</gene>
<sequence length="191" mass="21341">MVATDIPPSATQQEDSHISMAVRHSSGSQNEDVFDVPETIMENSAPYVPHMNLHIPVIEKENGLHVNGSNQCLFTCAQNANVYEDPKTEMEGFIMRDHDIDVIKESLFSDINSTVKGLPDDHGDMQSIMSNNYGVQCNENDCFAQQRRRVLWNDNHGKDLVQVHEYEASDTGDSDEEDDEADAHACACTIQ</sequence>
<dbReference type="EMBL" id="CM035436">
    <property type="protein sequence ID" value="KAH7288073.1"/>
    <property type="molecule type" value="Genomic_DNA"/>
</dbReference>
<dbReference type="PANTHER" id="PTHR33401:SF13">
    <property type="entry name" value="EXPRESSED PROTEIN"/>
    <property type="match status" value="1"/>
</dbReference>
<keyword evidence="2" id="KW-1185">Reference proteome</keyword>
<name>A0A8T2QXL7_CERRI</name>
<protein>
    <submittedName>
        <fullName evidence="1">Uncharacterized protein</fullName>
    </submittedName>
</protein>
<dbReference type="OrthoDB" id="1910504at2759"/>
<accession>A0A8T2QXL7</accession>
<evidence type="ECO:0000313" key="1">
    <source>
        <dbReference type="EMBL" id="KAH7288073.1"/>
    </source>
</evidence>
<proteinExistence type="predicted"/>
<evidence type="ECO:0000313" key="2">
    <source>
        <dbReference type="Proteomes" id="UP000825935"/>
    </source>
</evidence>
<organism evidence="1 2">
    <name type="scientific">Ceratopteris richardii</name>
    <name type="common">Triangle waterfern</name>
    <dbReference type="NCBI Taxonomy" id="49495"/>
    <lineage>
        <taxon>Eukaryota</taxon>
        <taxon>Viridiplantae</taxon>
        <taxon>Streptophyta</taxon>
        <taxon>Embryophyta</taxon>
        <taxon>Tracheophyta</taxon>
        <taxon>Polypodiopsida</taxon>
        <taxon>Polypodiidae</taxon>
        <taxon>Polypodiales</taxon>
        <taxon>Pteridineae</taxon>
        <taxon>Pteridaceae</taxon>
        <taxon>Parkerioideae</taxon>
        <taxon>Ceratopteris</taxon>
    </lineage>
</organism>
<dbReference type="PANTHER" id="PTHR33401">
    <property type="entry name" value="LIGHT-HARVESTING COMPLEX-LIKE PROTEIN OHP2, CHLOROPLASTIC"/>
    <property type="match status" value="1"/>
</dbReference>
<dbReference type="AlphaFoldDB" id="A0A8T2QXL7"/>
<dbReference type="Proteomes" id="UP000825935">
    <property type="component" value="Chromosome 31"/>
</dbReference>
<reference evidence="1" key="1">
    <citation type="submission" date="2021-08" db="EMBL/GenBank/DDBJ databases">
        <title>WGS assembly of Ceratopteris richardii.</title>
        <authorList>
            <person name="Marchant D.B."/>
            <person name="Chen G."/>
            <person name="Jenkins J."/>
            <person name="Shu S."/>
            <person name="Leebens-Mack J."/>
            <person name="Grimwood J."/>
            <person name="Schmutz J."/>
            <person name="Soltis P."/>
            <person name="Soltis D."/>
            <person name="Chen Z.-H."/>
        </authorList>
    </citation>
    <scope>NUCLEOTIDE SEQUENCE</scope>
    <source>
        <strain evidence="1">Whitten #5841</strain>
        <tissue evidence="1">Leaf</tissue>
    </source>
</reference>